<sequence length="145" mass="16560">MTKALFFLTFLVLLAGCSKVDPIEEAINKKNAEVSGVWIWVNTKYPTPFGAITVSTLKTGILYKVLISGKNAEVFREDRLVQKFSFEIRRANEDYYLDILTKQEIEYSAIDMLGGKISLDKKDLTLSFQNNTFESDMLLSRVEIF</sequence>
<proteinExistence type="predicted"/>
<dbReference type="PROSITE" id="PS51257">
    <property type="entry name" value="PROKAR_LIPOPROTEIN"/>
    <property type="match status" value="1"/>
</dbReference>
<keyword evidence="2" id="KW-1185">Reference proteome</keyword>
<protein>
    <recommendedName>
        <fullName evidence="3">Lipoprotein</fullName>
    </recommendedName>
</protein>
<dbReference type="EMBL" id="CP136051">
    <property type="protein sequence ID" value="WOK05444.1"/>
    <property type="molecule type" value="Genomic_DNA"/>
</dbReference>
<name>A0ABZ0IMQ5_9BACT</name>
<dbReference type="RefSeq" id="WP_317488204.1">
    <property type="nucleotide sequence ID" value="NZ_CP136051.1"/>
</dbReference>
<dbReference type="Proteomes" id="UP001302349">
    <property type="component" value="Chromosome"/>
</dbReference>
<accession>A0ABZ0IMQ5</accession>
<evidence type="ECO:0008006" key="3">
    <source>
        <dbReference type="Google" id="ProtNLM"/>
    </source>
</evidence>
<evidence type="ECO:0000313" key="1">
    <source>
        <dbReference type="EMBL" id="WOK05444.1"/>
    </source>
</evidence>
<gene>
    <name evidence="1" type="ORF">RT717_20425</name>
</gene>
<evidence type="ECO:0000313" key="2">
    <source>
        <dbReference type="Proteomes" id="UP001302349"/>
    </source>
</evidence>
<organism evidence="1 2">
    <name type="scientific">Imperialibacter roseus</name>
    <dbReference type="NCBI Taxonomy" id="1324217"/>
    <lineage>
        <taxon>Bacteria</taxon>
        <taxon>Pseudomonadati</taxon>
        <taxon>Bacteroidota</taxon>
        <taxon>Cytophagia</taxon>
        <taxon>Cytophagales</taxon>
        <taxon>Flammeovirgaceae</taxon>
        <taxon>Imperialibacter</taxon>
    </lineage>
</organism>
<reference evidence="1 2" key="1">
    <citation type="journal article" date="2023" name="Microbiol. Resour. Announc.">
        <title>Complete Genome Sequence of Imperialibacter roseus strain P4T.</title>
        <authorList>
            <person name="Tizabi D.R."/>
            <person name="Bachvaroff T."/>
            <person name="Hill R.T."/>
        </authorList>
    </citation>
    <scope>NUCLEOTIDE SEQUENCE [LARGE SCALE GENOMIC DNA]</scope>
    <source>
        <strain evidence="1 2">P4T</strain>
    </source>
</reference>